<comment type="caution">
    <text evidence="2">The sequence shown here is derived from an EMBL/GenBank/DDBJ whole genome shotgun (WGS) entry which is preliminary data.</text>
</comment>
<sequence length="102" mass="11052">MVQYNLTQIANATDYVGFIQNVNSGLMNGMLGIVFLVVVSVVLFLGLTTFNPDPKINFLATSFLAFIISLGLRALSLVPDLTMLITILFLAIALFMAYGSSK</sequence>
<reference evidence="2" key="1">
    <citation type="journal article" date="2015" name="Nature">
        <title>Complex archaea that bridge the gap between prokaryotes and eukaryotes.</title>
        <authorList>
            <person name="Spang A."/>
            <person name="Saw J.H."/>
            <person name="Jorgensen S.L."/>
            <person name="Zaremba-Niedzwiedzka K."/>
            <person name="Martijn J."/>
            <person name="Lind A.E."/>
            <person name="van Eijk R."/>
            <person name="Schleper C."/>
            <person name="Guy L."/>
            <person name="Ettema T.J."/>
        </authorList>
    </citation>
    <scope>NUCLEOTIDE SEQUENCE</scope>
</reference>
<accession>A0A0F9LPR1</accession>
<feature type="transmembrane region" description="Helical" evidence="1">
    <location>
        <begin position="57"/>
        <end position="75"/>
    </location>
</feature>
<evidence type="ECO:0000256" key="1">
    <source>
        <dbReference type="SAM" id="Phobius"/>
    </source>
</evidence>
<keyword evidence="1" id="KW-0812">Transmembrane</keyword>
<keyword evidence="1" id="KW-0472">Membrane</keyword>
<dbReference type="EMBL" id="LAZR01005789">
    <property type="protein sequence ID" value="KKM97109.1"/>
    <property type="molecule type" value="Genomic_DNA"/>
</dbReference>
<keyword evidence="1" id="KW-1133">Transmembrane helix</keyword>
<proteinExistence type="predicted"/>
<feature type="transmembrane region" description="Helical" evidence="1">
    <location>
        <begin position="81"/>
        <end position="99"/>
    </location>
</feature>
<organism evidence="2">
    <name type="scientific">marine sediment metagenome</name>
    <dbReference type="NCBI Taxonomy" id="412755"/>
    <lineage>
        <taxon>unclassified sequences</taxon>
        <taxon>metagenomes</taxon>
        <taxon>ecological metagenomes</taxon>
    </lineage>
</organism>
<protein>
    <submittedName>
        <fullName evidence="2">Uncharacterized protein</fullName>
    </submittedName>
</protein>
<gene>
    <name evidence="2" type="ORF">LCGC14_1171420</name>
</gene>
<evidence type="ECO:0000313" key="2">
    <source>
        <dbReference type="EMBL" id="KKM97109.1"/>
    </source>
</evidence>
<name>A0A0F9LPR1_9ZZZZ</name>
<dbReference type="AlphaFoldDB" id="A0A0F9LPR1"/>
<feature type="transmembrane region" description="Helical" evidence="1">
    <location>
        <begin position="30"/>
        <end position="50"/>
    </location>
</feature>